<feature type="transmembrane region" description="Helical" evidence="1">
    <location>
        <begin position="7"/>
        <end position="39"/>
    </location>
</feature>
<organism evidence="2 3">
    <name type="scientific">Paractinoplanes toevensis</name>
    <dbReference type="NCBI Taxonomy" id="571911"/>
    <lineage>
        <taxon>Bacteria</taxon>
        <taxon>Bacillati</taxon>
        <taxon>Actinomycetota</taxon>
        <taxon>Actinomycetes</taxon>
        <taxon>Micromonosporales</taxon>
        <taxon>Micromonosporaceae</taxon>
        <taxon>Paractinoplanes</taxon>
    </lineage>
</organism>
<keyword evidence="3" id="KW-1185">Reference proteome</keyword>
<name>A0A919TH62_9ACTN</name>
<evidence type="ECO:0000256" key="1">
    <source>
        <dbReference type="SAM" id="Phobius"/>
    </source>
</evidence>
<dbReference type="EMBL" id="BOQN01000092">
    <property type="protein sequence ID" value="GIM95323.1"/>
    <property type="molecule type" value="Genomic_DNA"/>
</dbReference>
<comment type="caution">
    <text evidence="2">The sequence shown here is derived from an EMBL/GenBank/DDBJ whole genome shotgun (WGS) entry which is preliminary data.</text>
</comment>
<dbReference type="AlphaFoldDB" id="A0A919TH62"/>
<accession>A0A919TH62</accession>
<feature type="transmembrane region" description="Helical" evidence="1">
    <location>
        <begin position="59"/>
        <end position="80"/>
    </location>
</feature>
<reference evidence="2 3" key="1">
    <citation type="submission" date="2021-03" db="EMBL/GenBank/DDBJ databases">
        <title>Whole genome shotgun sequence of Actinoplanes toevensis NBRC 105298.</title>
        <authorList>
            <person name="Komaki H."/>
            <person name="Tamura T."/>
        </authorList>
    </citation>
    <scope>NUCLEOTIDE SEQUENCE [LARGE SCALE GENOMIC DNA]</scope>
    <source>
        <strain evidence="2 3">NBRC 105298</strain>
    </source>
</reference>
<dbReference type="RefSeq" id="WP_213011053.1">
    <property type="nucleotide sequence ID" value="NZ_BOQN01000092.1"/>
</dbReference>
<dbReference type="Proteomes" id="UP000677082">
    <property type="component" value="Unassembled WGS sequence"/>
</dbReference>
<keyword evidence="1" id="KW-0472">Membrane</keyword>
<protein>
    <submittedName>
        <fullName evidence="2">Uncharacterized protein</fullName>
    </submittedName>
</protein>
<keyword evidence="1" id="KW-0812">Transmembrane</keyword>
<proteinExistence type="predicted"/>
<gene>
    <name evidence="2" type="ORF">Ato02nite_071160</name>
</gene>
<evidence type="ECO:0000313" key="2">
    <source>
        <dbReference type="EMBL" id="GIM95323.1"/>
    </source>
</evidence>
<keyword evidence="1" id="KW-1133">Transmembrane helix</keyword>
<evidence type="ECO:0000313" key="3">
    <source>
        <dbReference type="Proteomes" id="UP000677082"/>
    </source>
</evidence>
<sequence length="236" mass="25213">MFTATVAVVLAVLGGTAAIWILSGLVKIGQLILIAMGLLEPSVPEPHVEPTDPVDTRTVLTFLAVGLAFLFQSIFVFAAWNERTAWKKAARQLRTLLAHAADPITPSRLIALLEQAGDWRHVHRTVALARRHPGGLLPETLTFVDDLVAAQSIGGHVRFRPDTYAETGGLILGRKAHVELPPGAGQSFRDWAAASRKAPDVILALTDVAVDQLGLLLADHGVLTSVLRTSQPSTPG</sequence>